<keyword evidence="2" id="KW-1185">Reference proteome</keyword>
<comment type="caution">
    <text evidence="1">The sequence shown here is derived from an EMBL/GenBank/DDBJ whole genome shotgun (WGS) entry which is preliminary data.</text>
</comment>
<evidence type="ECO:0000313" key="1">
    <source>
        <dbReference type="EMBL" id="MBK1816505.1"/>
    </source>
</evidence>
<organism evidence="1 2">
    <name type="scientific">Luteolibacter yonseiensis</name>
    <dbReference type="NCBI Taxonomy" id="1144680"/>
    <lineage>
        <taxon>Bacteria</taxon>
        <taxon>Pseudomonadati</taxon>
        <taxon>Verrucomicrobiota</taxon>
        <taxon>Verrucomicrobiia</taxon>
        <taxon>Verrucomicrobiales</taxon>
        <taxon>Verrucomicrobiaceae</taxon>
        <taxon>Luteolibacter</taxon>
    </lineage>
</organism>
<dbReference type="AlphaFoldDB" id="A0A934R787"/>
<protein>
    <submittedName>
        <fullName evidence="1">Uncharacterized protein</fullName>
    </submittedName>
</protein>
<evidence type="ECO:0000313" key="2">
    <source>
        <dbReference type="Proteomes" id="UP000600139"/>
    </source>
</evidence>
<reference evidence="1" key="1">
    <citation type="submission" date="2021-01" db="EMBL/GenBank/DDBJ databases">
        <title>Modified the classification status of verrucomicrobia.</title>
        <authorList>
            <person name="Feng X."/>
        </authorList>
    </citation>
    <scope>NUCLEOTIDE SEQUENCE</scope>
    <source>
        <strain evidence="1">JCM 18052</strain>
    </source>
</reference>
<dbReference type="EMBL" id="JAENIK010000011">
    <property type="protein sequence ID" value="MBK1816505.1"/>
    <property type="molecule type" value="Genomic_DNA"/>
</dbReference>
<proteinExistence type="predicted"/>
<gene>
    <name evidence="1" type="ORF">JIN84_12840</name>
</gene>
<sequence length="88" mass="9548">MSKEVIIAGSTFRVLINGRKSINGKPYGVELTGEITEQDAGETIYDAAVAAIGHVRTEMPEMELPSGIQISIITPTEREFEAKRKGKA</sequence>
<name>A0A934R787_9BACT</name>
<dbReference type="Proteomes" id="UP000600139">
    <property type="component" value="Unassembled WGS sequence"/>
</dbReference>
<dbReference type="RefSeq" id="WP_200351438.1">
    <property type="nucleotide sequence ID" value="NZ_BAABHZ010000006.1"/>
</dbReference>
<accession>A0A934R787</accession>